<organism evidence="2 3">
    <name type="scientific">Jonquetella anthropi DSM 22815</name>
    <dbReference type="NCBI Taxonomy" id="885272"/>
    <lineage>
        <taxon>Bacteria</taxon>
        <taxon>Thermotogati</taxon>
        <taxon>Synergistota</taxon>
        <taxon>Synergistia</taxon>
        <taxon>Synergistales</taxon>
        <taxon>Dethiosulfovibrionaceae</taxon>
        <taxon>Jonquetella</taxon>
    </lineage>
</organism>
<feature type="signal peptide" evidence="1">
    <location>
        <begin position="1"/>
        <end position="22"/>
    </location>
</feature>
<name>H0UJE9_9BACT</name>
<accession>H0UJE9</accession>
<dbReference type="Proteomes" id="UP000003806">
    <property type="component" value="Chromosome"/>
</dbReference>
<gene>
    <name evidence="2" type="ORF">JonanDRAFT_1557</name>
</gene>
<keyword evidence="3" id="KW-1185">Reference proteome</keyword>
<proteinExistence type="predicted"/>
<dbReference type="RefSeq" id="WP_008523459.1">
    <property type="nucleotide sequence ID" value="NZ_CM001376.1"/>
</dbReference>
<protein>
    <recommendedName>
        <fullName evidence="4">Secreted protein</fullName>
    </recommendedName>
</protein>
<evidence type="ECO:0000313" key="2">
    <source>
        <dbReference type="EMBL" id="EHM13916.1"/>
    </source>
</evidence>
<keyword evidence="1" id="KW-0732">Signal</keyword>
<evidence type="ECO:0008006" key="4">
    <source>
        <dbReference type="Google" id="ProtNLM"/>
    </source>
</evidence>
<dbReference type="AlphaFoldDB" id="H0UJE9"/>
<reference evidence="2 3" key="1">
    <citation type="submission" date="2011-11" db="EMBL/GenBank/DDBJ databases">
        <title>The Noncontiguous Finished genome of Jonquetella anthropi DSM 22815.</title>
        <authorList>
            <consortium name="US DOE Joint Genome Institute (JGI-PGF)"/>
            <person name="Lucas S."/>
            <person name="Copeland A."/>
            <person name="Lapidus A."/>
            <person name="Glavina del Rio T."/>
            <person name="Dalin E."/>
            <person name="Tice H."/>
            <person name="Bruce D."/>
            <person name="Goodwin L."/>
            <person name="Pitluck S."/>
            <person name="Peters L."/>
            <person name="Mikhailova N."/>
            <person name="Held B."/>
            <person name="Kyrpides N."/>
            <person name="Mavromatis K."/>
            <person name="Ivanova N."/>
            <person name="Markowitz V."/>
            <person name="Cheng J.-F."/>
            <person name="Hugenholtz P."/>
            <person name="Woyke T."/>
            <person name="Wu D."/>
            <person name="Gronow S."/>
            <person name="Wellnitz S."/>
            <person name="Brambilla E."/>
            <person name="Klenk H.-P."/>
            <person name="Eisen J.A."/>
        </authorList>
    </citation>
    <scope>NUCLEOTIDE SEQUENCE [LARGE SCALE GENOMIC DNA]</scope>
    <source>
        <strain evidence="2 3">DSM 22815</strain>
    </source>
</reference>
<dbReference type="EMBL" id="CM001376">
    <property type="protein sequence ID" value="EHM13916.1"/>
    <property type="molecule type" value="Genomic_DNA"/>
</dbReference>
<sequence length="135" mass="15321">MRGRLTALLTAAVLALSPAAYGSPKSVPLPKETVWNEEEVEAVQDLQLIFLVVDGAQCDEDLGSLKELGWQREKDEQYDGCDCMVFSVYRLDENGTPTEKLATYAKTKRENFFYRYNEEVKQFQEVLFIVDEAVG</sequence>
<dbReference type="HOGENOM" id="CLU_1967588_0_0_0"/>
<evidence type="ECO:0000256" key="1">
    <source>
        <dbReference type="SAM" id="SignalP"/>
    </source>
</evidence>
<feature type="chain" id="PRO_5003540835" description="Secreted protein" evidence="1">
    <location>
        <begin position="23"/>
        <end position="135"/>
    </location>
</feature>
<evidence type="ECO:0000313" key="3">
    <source>
        <dbReference type="Proteomes" id="UP000003806"/>
    </source>
</evidence>